<dbReference type="PANTHER" id="PTHR22619">
    <property type="entry name" value="ZINC FINGER SWIM DOMAIN CONTAINING PROTEIN 4, 5, 6"/>
    <property type="match status" value="1"/>
</dbReference>
<feature type="compositionally biased region" description="Polar residues" evidence="1">
    <location>
        <begin position="1113"/>
        <end position="1127"/>
    </location>
</feature>
<evidence type="ECO:0000313" key="3">
    <source>
        <dbReference type="EMBL" id="KAA3672345.1"/>
    </source>
</evidence>
<dbReference type="Pfam" id="PF25572">
    <property type="entry name" value="TPR_ZSWIM8"/>
    <property type="match status" value="1"/>
</dbReference>
<reference evidence="3 4" key="1">
    <citation type="journal article" date="2019" name="Gigascience">
        <title>Whole-genome sequence of the oriental lung fluke Paragonimus westermani.</title>
        <authorList>
            <person name="Oey H."/>
            <person name="Zakrzewski M."/>
            <person name="Narain K."/>
            <person name="Devi K.R."/>
            <person name="Agatsuma T."/>
            <person name="Nawaratna S."/>
            <person name="Gobert G.N."/>
            <person name="Jones M.K."/>
            <person name="Ragan M.A."/>
            <person name="McManus D.P."/>
            <person name="Krause L."/>
        </authorList>
    </citation>
    <scope>NUCLEOTIDE SEQUENCE [LARGE SCALE GENOMIC DNA]</scope>
    <source>
        <strain evidence="3 4">IND2009</strain>
    </source>
</reference>
<feature type="region of interest" description="Disordered" evidence="1">
    <location>
        <begin position="1526"/>
        <end position="1545"/>
    </location>
</feature>
<evidence type="ECO:0000256" key="1">
    <source>
        <dbReference type="SAM" id="MobiDB-lite"/>
    </source>
</evidence>
<dbReference type="PANTHER" id="PTHR22619:SF1">
    <property type="entry name" value="ZINC FINGER SWIM DOMAIN-CONTAINING PROTEIN 8"/>
    <property type="match status" value="1"/>
</dbReference>
<keyword evidence="4" id="KW-1185">Reference proteome</keyword>
<gene>
    <name evidence="3" type="ORF">DEA37_0008648</name>
</gene>
<evidence type="ECO:0000313" key="4">
    <source>
        <dbReference type="Proteomes" id="UP000324629"/>
    </source>
</evidence>
<feature type="region of interest" description="Disordered" evidence="1">
    <location>
        <begin position="1641"/>
        <end position="1669"/>
    </location>
</feature>
<protein>
    <recommendedName>
        <fullName evidence="2">ZSWIM8 TPR repeats domain-containing protein</fullName>
    </recommendedName>
</protein>
<feature type="region of interest" description="Disordered" evidence="1">
    <location>
        <begin position="2192"/>
        <end position="2249"/>
    </location>
</feature>
<accession>A0A5J4N9T8</accession>
<name>A0A5J4N9T8_9TREM</name>
<feature type="region of interest" description="Disordered" evidence="1">
    <location>
        <begin position="1575"/>
        <end position="1595"/>
    </location>
</feature>
<feature type="compositionally biased region" description="Basic and acidic residues" evidence="1">
    <location>
        <begin position="2235"/>
        <end position="2249"/>
    </location>
</feature>
<sequence>MSSYSSLQTANESDIDFSVFSVGSDLDLDFGFGGVTKPVSTDAQALKRAGTGGRSPESLLVLTAKEVALHFPFEVVESSPLAVPEELQRLIAFHSFPTDEDDIWRYSCLSSGGSYEFDQGEALWADKAVKECVQIVLPDPYHVNFHWNSSTDAHRQPGIADTSTTPNNNGLADPANRTGFDIEPGYPAHRVSLTFDRGRITSCSCTCTYDTEDGCINVASSRDNPEDLVITQTASDMNQFRPGLVNGSGAFSYQPMNADSATTGRDRGATRMCNGSILFPAATPVSTIRRSNHVRGSFARSVARGLHTNAPRQQQAQVPVRGDSDTNLDLCWENPSQDRMALTVGFSPPGTWCSHVVATCLMRIRQPGSILLRAPISESLSKLSKEDLQKFAQNLICYVGPKKILPAAQRILDQLLASTDNPMKSSIGAPDPTAGGAVGDAAAWCFDGAVLEEKLRVTLRRFWASKPSVIFSDIGSLHFNSPKDVEHFHRALHSLRGNEPRGVWDLLAIIGDMMRRQDNNGVLLLEIVTRCIIDMRELMSLWCFAQMKPYLLLKGLPRQTQYAALWLCEETVQLWRLACLNPDLRPQVGLVPGRVPSGSSAISACSNASGCNAVSGCWLLQQLTRRLKAFHLFALEQAGYRITAVNTDSDHLSSESSPSIASGANGGSSEDFQRFIGFKPALAACCLNWPLDMPPTHAFSIAEFRSCLPTFLGARPTVPSEELLGTSYNSTISSYAKWMRTVRPLKQLRLDVDPVSLDLPDPPSAQLFADLPKPCNDVELAFARFQALDVHGHMEQSLVWARYLACHLLHTSRDFVADLETVAFDVVGSSQLPGCAGSSLFGSPADHESSVETGTDAVFSRPHDTVARRQRRVVMGTPVSGLSVPHAGPEINGGVRGKKQNVTTVTPDGSSASVDGIYSKAIAWASKVSNLLDQIRCLMECLTRGYNEFVFSSTNVTSANRITSNGRTLLTYRGPDPTFVNFHLDDTASPVAQQTLRSNMLSIKDEWTCLDIELAFRLGFYGLTLPRPPTLSPTLEVRLFDQEVALVSRLCRLPLHLACPHVVQNIRHEATLLARGLSAYQTDILVPYNLLTYVFHQLVGVYPTSEVLSRFSNPDSLSGSRDPSENGTGVADILATRNRSDISEGADPSEREAGLAWTNGTFESDSISHCPVLSTGIILAGSGYPLAFSVHQGRRAGTDFHVRKCRSQATDMMALRDVVLSDADLGFTAALSVIGTRSRVPQSTHPYFIEGQWAQLDALMVYLLRHYRDDIAKLDRLLIHLLDRFYNPHFKSPPLWACLSLPPRDLMRYDAADTNGDNACESIADTVANFINPVVNVPKSPNMPGVCASSDFSGSRFVPALDTICSNIEPVHAVPINSISTSVEESQLSSVDINILTEERNDAFPALEEHDKAAPDIAPTELSLDAEEKYSIVNEPRTYEPLSASEDTDTLSDSKRWSAAFRCATLGDPLKRGRHSVGMAAVDTSAPETTSSDNSPAACRRLFLCERRETNRLTGVQDVHSNLPGDLLQSSSSIPNTNTTPTPGIEVRKMRSKLPDVSVPSFIRTSRRRVGHVMRSSLSSFSSFSEDDDPIPARVDYTADEGQSLESISAGFPLAHSEVACEQPSYDLSTNSVALSVPVERDPACEPPPATSNDPSNTGIWPPHLKRPPPQPLSESIAFHFFYLAKSVRKLAGGPSASGSVFVAEPEVNGTVHRNLQLVAFQIGLYGLGLYNRPSPSWKSRTYSPLGVWVSQQVFEIGIPAACILYQTWQEHLTAAELAGIAFQLSRENNRALVDIAVELCLASLTSCTTLRPHEIYRALGQCEEHSTLALERGLLQIENSDNQSAYGILPEIYFSLARSWFSLHQTTLEQYKKALEASREQMLEAAAENPELPSSLASTNRQMLDKSGHLDSAGTGLISLTISHSFRSVVIVSAQPNAEFAFRPNAVGGLSVPGGPLLSAPPQMSMLPPNFLPPTGFIPSNSPVFPPVVQAPGAQYRPHLHSSPPAMTQPMHAFNLYFQPHSDPTVSNLSQSSYTSHAPVVSAAQSAVVDGSFPAAAPTYAAPFTPNLTQLSLARLMATNVNVSQPNALTPRLHPISNASSSVVVHPASSDRGSVISESDSTRPTELLAEGSLVEDPGVASSGSSVASNTSAIEALKLKSTSYLRRAYLCATNAIKKSFLPQVGGASFRTLGRIPQRGGGTFENLPRSDQGQRARPDESSVDWIGPTGEAGQAKYDRRPDRRRGFSNI</sequence>
<feature type="compositionally biased region" description="Low complexity" evidence="1">
    <location>
        <begin position="1530"/>
        <end position="1543"/>
    </location>
</feature>
<dbReference type="GO" id="GO:0031462">
    <property type="term" value="C:Cul2-RING ubiquitin ligase complex"/>
    <property type="evidence" value="ECO:0007669"/>
    <property type="project" value="TreeGrafter"/>
</dbReference>
<dbReference type="EMBL" id="QNGE01005020">
    <property type="protein sequence ID" value="KAA3672345.1"/>
    <property type="molecule type" value="Genomic_DNA"/>
</dbReference>
<feature type="domain" description="ZSWIM8 TPR repeats" evidence="2">
    <location>
        <begin position="444"/>
        <end position="686"/>
    </location>
</feature>
<evidence type="ECO:0000259" key="2">
    <source>
        <dbReference type="Pfam" id="PF25572"/>
    </source>
</evidence>
<comment type="caution">
    <text evidence="3">The sequence shown here is derived from an EMBL/GenBank/DDBJ whole genome shotgun (WGS) entry which is preliminary data.</text>
</comment>
<organism evidence="3 4">
    <name type="scientific">Paragonimus westermani</name>
    <dbReference type="NCBI Taxonomy" id="34504"/>
    <lineage>
        <taxon>Eukaryota</taxon>
        <taxon>Metazoa</taxon>
        <taxon>Spiralia</taxon>
        <taxon>Lophotrochozoa</taxon>
        <taxon>Platyhelminthes</taxon>
        <taxon>Trematoda</taxon>
        <taxon>Digenea</taxon>
        <taxon>Plagiorchiida</taxon>
        <taxon>Troglotremata</taxon>
        <taxon>Troglotrematidae</taxon>
        <taxon>Paragonimus</taxon>
    </lineage>
</organism>
<dbReference type="Proteomes" id="UP000324629">
    <property type="component" value="Unassembled WGS sequence"/>
</dbReference>
<feature type="region of interest" description="Disordered" evidence="1">
    <location>
        <begin position="1113"/>
        <end position="1132"/>
    </location>
</feature>
<proteinExistence type="predicted"/>
<dbReference type="InterPro" id="IPR057945">
    <property type="entry name" value="TPR_ZSWIM8"/>
</dbReference>